<feature type="transmembrane region" description="Helical" evidence="1">
    <location>
        <begin position="200"/>
        <end position="221"/>
    </location>
</feature>
<dbReference type="Proteomes" id="UP000789595">
    <property type="component" value="Unassembled WGS sequence"/>
</dbReference>
<dbReference type="InterPro" id="IPR037997">
    <property type="entry name" value="Dgk1-like"/>
</dbReference>
<keyword evidence="1" id="KW-0472">Membrane</keyword>
<sequence length="276" mass="28625">MRVLLVLTAGSAALPGNPRALPALKLRGGGVQQTLDALPHDAKALAKSFVVLGGFDKFVQYLAASETISRPAARKTMHVGAGPLFLLCWPLFSDAATAKNWAMVGPLALTLKAAAAGSGLIDDPKTVASMSRSGDRRELLRGPALYGAVFVAATMLCWRELSGVLALVALCAGDGAAEIFGASPFGRRSPRLPWCRRKSVVGTGAFFVATTLGGAAFALYFRGLGWWSVPTQPLLRGVAATAAAAALAESFDTGAWDNPVVFAAAVAAARRAFPTE</sequence>
<gene>
    <name evidence="2" type="ORF">PECAL_1P20030</name>
</gene>
<accession>A0A8J2WR91</accession>
<evidence type="ECO:0008006" key="4">
    <source>
        <dbReference type="Google" id="ProtNLM"/>
    </source>
</evidence>
<name>A0A8J2WR91_9STRA</name>
<evidence type="ECO:0000313" key="2">
    <source>
        <dbReference type="EMBL" id="CAH0365557.1"/>
    </source>
</evidence>
<dbReference type="PANTHER" id="PTHR31303">
    <property type="entry name" value="CTP-DEPENDENT DIACYLGLYCEROL KINASE 1"/>
    <property type="match status" value="1"/>
</dbReference>
<keyword evidence="1" id="KW-0812">Transmembrane</keyword>
<dbReference type="OrthoDB" id="5673at2759"/>
<keyword evidence="1" id="KW-1133">Transmembrane helix</keyword>
<organism evidence="2 3">
    <name type="scientific">Pelagomonas calceolata</name>
    <dbReference type="NCBI Taxonomy" id="35677"/>
    <lineage>
        <taxon>Eukaryota</taxon>
        <taxon>Sar</taxon>
        <taxon>Stramenopiles</taxon>
        <taxon>Ochrophyta</taxon>
        <taxon>Pelagophyceae</taxon>
        <taxon>Pelagomonadales</taxon>
        <taxon>Pelagomonadaceae</taxon>
        <taxon>Pelagomonas</taxon>
    </lineage>
</organism>
<dbReference type="AlphaFoldDB" id="A0A8J2WR91"/>
<comment type="caution">
    <text evidence="2">The sequence shown here is derived from an EMBL/GenBank/DDBJ whole genome shotgun (WGS) entry which is preliminary data.</text>
</comment>
<proteinExistence type="predicted"/>
<feature type="transmembrane region" description="Helical" evidence="1">
    <location>
        <begin position="162"/>
        <end position="180"/>
    </location>
</feature>
<dbReference type="GO" id="GO:0004143">
    <property type="term" value="F:ATP-dependent diacylglycerol kinase activity"/>
    <property type="evidence" value="ECO:0007669"/>
    <property type="project" value="InterPro"/>
</dbReference>
<evidence type="ECO:0000256" key="1">
    <source>
        <dbReference type="SAM" id="Phobius"/>
    </source>
</evidence>
<dbReference type="EMBL" id="CAKKNE010000001">
    <property type="protein sequence ID" value="CAH0365557.1"/>
    <property type="molecule type" value="Genomic_DNA"/>
</dbReference>
<evidence type="ECO:0000313" key="3">
    <source>
        <dbReference type="Proteomes" id="UP000789595"/>
    </source>
</evidence>
<dbReference type="PANTHER" id="PTHR31303:SF1">
    <property type="entry name" value="CTP-DEPENDENT DIACYLGLYCEROL KINASE 1"/>
    <property type="match status" value="1"/>
</dbReference>
<reference evidence="2" key="1">
    <citation type="submission" date="2021-11" db="EMBL/GenBank/DDBJ databases">
        <authorList>
            <consortium name="Genoscope - CEA"/>
            <person name="William W."/>
        </authorList>
    </citation>
    <scope>NUCLEOTIDE SEQUENCE</scope>
</reference>
<keyword evidence="3" id="KW-1185">Reference proteome</keyword>
<protein>
    <recommendedName>
        <fullName evidence="4">Dolichol kinase</fullName>
    </recommendedName>
</protein>